<dbReference type="EMBL" id="JAINUF010000005">
    <property type="protein sequence ID" value="KAJ8359380.1"/>
    <property type="molecule type" value="Genomic_DNA"/>
</dbReference>
<evidence type="ECO:0000259" key="2">
    <source>
        <dbReference type="PROSITE" id="PS50878"/>
    </source>
</evidence>
<dbReference type="OrthoDB" id="411173at2759"/>
<evidence type="ECO:0000313" key="4">
    <source>
        <dbReference type="Proteomes" id="UP001152622"/>
    </source>
</evidence>
<comment type="caution">
    <text evidence="3">The sequence shown here is derived from an EMBL/GenBank/DDBJ whole genome shotgun (WGS) entry which is preliminary data.</text>
</comment>
<feature type="domain" description="Reverse transcriptase" evidence="2">
    <location>
        <begin position="134"/>
        <end position="334"/>
    </location>
</feature>
<protein>
    <recommendedName>
        <fullName evidence="2">Reverse transcriptase domain-containing protein</fullName>
    </recommendedName>
</protein>
<dbReference type="PROSITE" id="PS50878">
    <property type="entry name" value="RT_POL"/>
    <property type="match status" value="1"/>
</dbReference>
<dbReference type="Proteomes" id="UP001152622">
    <property type="component" value="Chromosome 5"/>
</dbReference>
<evidence type="ECO:0000256" key="1">
    <source>
        <dbReference type="SAM" id="MobiDB-lite"/>
    </source>
</evidence>
<accession>A0A9Q1FI57</accession>
<dbReference type="InterPro" id="IPR043502">
    <property type="entry name" value="DNA/RNA_pol_sf"/>
</dbReference>
<dbReference type="Pfam" id="PF00078">
    <property type="entry name" value="RVT_1"/>
    <property type="match status" value="1"/>
</dbReference>
<keyword evidence="4" id="KW-1185">Reference proteome</keyword>
<sequence length="334" mass="38037">MLILTSRTLSSPIKKEAENREEVEEEARPANCFSIGRAAPPAPMPIDLQQLKKELREEMASEMENRMAAFSKEIVRELKAELQSICRHCQEPGHVQRFCWQRERVTGHEHNPVVLEDFVPGEPTPPTVQYLGHMVSEEGVTPVMDKVQAVADWPQPQTVQQSVQSIVDPLQFTYQQNRAVDHTLLTLLHLVRSHLDTPKSYIRLVFVGFSSAFNTNQPQMAKKLLKMNLNPHLVLWVISFLTDRPQWVRYKGHCSTIKTISTGSPQGSVVSPVLFTLYTDDCQSNCLEITFIKYSDDTVIVDSSNSDDKLQSAVSQFQQWCEVKFLDLNVEKTK</sequence>
<dbReference type="InterPro" id="IPR000477">
    <property type="entry name" value="RT_dom"/>
</dbReference>
<feature type="region of interest" description="Disordered" evidence="1">
    <location>
        <begin position="1"/>
        <end position="25"/>
    </location>
</feature>
<name>A0A9Q1FI57_SYNKA</name>
<reference evidence="3" key="1">
    <citation type="journal article" date="2023" name="Science">
        <title>Genome structures resolve the early diversification of teleost fishes.</title>
        <authorList>
            <person name="Parey E."/>
            <person name="Louis A."/>
            <person name="Montfort J."/>
            <person name="Bouchez O."/>
            <person name="Roques C."/>
            <person name="Iampietro C."/>
            <person name="Lluch J."/>
            <person name="Castinel A."/>
            <person name="Donnadieu C."/>
            <person name="Desvignes T."/>
            <person name="Floi Bucao C."/>
            <person name="Jouanno E."/>
            <person name="Wen M."/>
            <person name="Mejri S."/>
            <person name="Dirks R."/>
            <person name="Jansen H."/>
            <person name="Henkel C."/>
            <person name="Chen W.J."/>
            <person name="Zahm M."/>
            <person name="Cabau C."/>
            <person name="Klopp C."/>
            <person name="Thompson A.W."/>
            <person name="Robinson-Rechavi M."/>
            <person name="Braasch I."/>
            <person name="Lecointre G."/>
            <person name="Bobe J."/>
            <person name="Postlethwait J.H."/>
            <person name="Berthelot C."/>
            <person name="Roest Crollius H."/>
            <person name="Guiguen Y."/>
        </authorList>
    </citation>
    <scope>NUCLEOTIDE SEQUENCE</scope>
    <source>
        <strain evidence="3">WJC10195</strain>
    </source>
</reference>
<feature type="compositionally biased region" description="Polar residues" evidence="1">
    <location>
        <begin position="1"/>
        <end position="11"/>
    </location>
</feature>
<organism evidence="3 4">
    <name type="scientific">Synaphobranchus kaupii</name>
    <name type="common">Kaup's arrowtooth eel</name>
    <dbReference type="NCBI Taxonomy" id="118154"/>
    <lineage>
        <taxon>Eukaryota</taxon>
        <taxon>Metazoa</taxon>
        <taxon>Chordata</taxon>
        <taxon>Craniata</taxon>
        <taxon>Vertebrata</taxon>
        <taxon>Euteleostomi</taxon>
        <taxon>Actinopterygii</taxon>
        <taxon>Neopterygii</taxon>
        <taxon>Teleostei</taxon>
        <taxon>Anguilliformes</taxon>
        <taxon>Synaphobranchidae</taxon>
        <taxon>Synaphobranchus</taxon>
    </lineage>
</organism>
<dbReference type="PANTHER" id="PTHR33332">
    <property type="entry name" value="REVERSE TRANSCRIPTASE DOMAIN-CONTAINING PROTEIN"/>
    <property type="match status" value="1"/>
</dbReference>
<gene>
    <name evidence="3" type="ORF">SKAU_G00159050</name>
</gene>
<dbReference type="AlphaFoldDB" id="A0A9Q1FI57"/>
<proteinExistence type="predicted"/>
<evidence type="ECO:0000313" key="3">
    <source>
        <dbReference type="EMBL" id="KAJ8359380.1"/>
    </source>
</evidence>
<dbReference type="SUPFAM" id="SSF56672">
    <property type="entry name" value="DNA/RNA polymerases"/>
    <property type="match status" value="2"/>
</dbReference>